<dbReference type="InterPro" id="IPR013708">
    <property type="entry name" value="Shikimate_DH-bd_N"/>
</dbReference>
<dbReference type="GO" id="GO:0005829">
    <property type="term" value="C:cytosol"/>
    <property type="evidence" value="ECO:0007669"/>
    <property type="project" value="TreeGrafter"/>
</dbReference>
<gene>
    <name evidence="4" type="ORF">D477_007089</name>
</gene>
<sequence>MRLSSQDAAAARPVRNGHQAAVLGHPIGHSKSPALHRAAYELIGFDCSYRAIDVTPEELPGFVRSLRAEPGWAGLSVTMPLKSAMVGQMDRTSELVQVLGVLNTVVVNYDGEGRVSLFGDNTDVAGIVGALRHGGVRDGAPALILGGGGTAAAAAAALAQLNASSATVCLRDPAKAVGVRQVAAHFGLPLEVRSWDETAAAAASAATVISTLPPHGADALASLLADDPVPRAGRVLLDAAYDPWPSGIAGEWHRQGGTVVHGLEMLIYQAVEQVRLFAGERFTDAAAVTNVMCDAVGAPRR</sequence>
<evidence type="ECO:0000256" key="2">
    <source>
        <dbReference type="ARBA" id="ARBA00023141"/>
    </source>
</evidence>
<keyword evidence="2" id="KW-0057">Aromatic amino acid biosynthesis</keyword>
<accession>N1V4B7</accession>
<comment type="pathway">
    <text evidence="1">Metabolic intermediate biosynthesis; chorismate biosynthesis; chorismate from D-erythrose 4-phosphate and phosphoenolpyruvate: step 4/7.</text>
</comment>
<dbReference type="Proteomes" id="UP000010729">
    <property type="component" value="Unassembled WGS sequence"/>
</dbReference>
<reference evidence="4 5" key="1">
    <citation type="journal article" date="2013" name="Genome Announc.">
        <title>Draft Genome Sequence of Arthrobacter crystallopoietes Strain BAB-32, Revealing Genes for Bioremediation.</title>
        <authorList>
            <person name="Joshi M.N."/>
            <person name="Pandit A.S."/>
            <person name="Sharma A."/>
            <person name="Pandya R.V."/>
            <person name="Desai S.M."/>
            <person name="Saxena A.K."/>
            <person name="Bagatharia S.B."/>
        </authorList>
    </citation>
    <scope>NUCLEOTIDE SEQUENCE [LARGE SCALE GENOMIC DNA]</scope>
    <source>
        <strain evidence="4 5">BAB-32</strain>
    </source>
</reference>
<protein>
    <submittedName>
        <fullName evidence="4">Shikimate dehydrogenase</fullName>
    </submittedName>
</protein>
<evidence type="ECO:0000259" key="3">
    <source>
        <dbReference type="Pfam" id="PF08501"/>
    </source>
</evidence>
<dbReference type="InterPro" id="IPR022893">
    <property type="entry name" value="Shikimate_DH_fam"/>
</dbReference>
<dbReference type="OrthoDB" id="9776868at2"/>
<keyword evidence="5" id="KW-1185">Reference proteome</keyword>
<evidence type="ECO:0000256" key="1">
    <source>
        <dbReference type="ARBA" id="ARBA00004871"/>
    </source>
</evidence>
<evidence type="ECO:0000313" key="5">
    <source>
        <dbReference type="Proteomes" id="UP000010729"/>
    </source>
</evidence>
<dbReference type="GO" id="GO:0004764">
    <property type="term" value="F:shikimate 3-dehydrogenase (NADP+) activity"/>
    <property type="evidence" value="ECO:0007669"/>
    <property type="project" value="InterPro"/>
</dbReference>
<dbReference type="RefSeq" id="WP_005268270.1">
    <property type="nucleotide sequence ID" value="NZ_ANPE02000094.1"/>
</dbReference>
<feature type="domain" description="Shikimate dehydrogenase substrate binding N-terminal" evidence="3">
    <location>
        <begin position="22"/>
        <end position="105"/>
    </location>
</feature>
<dbReference type="Pfam" id="PF08501">
    <property type="entry name" value="Shikimate_dh_N"/>
    <property type="match status" value="1"/>
</dbReference>
<dbReference type="PANTHER" id="PTHR21089">
    <property type="entry name" value="SHIKIMATE DEHYDROGENASE"/>
    <property type="match status" value="1"/>
</dbReference>
<dbReference type="SUPFAM" id="SSF51735">
    <property type="entry name" value="NAD(P)-binding Rossmann-fold domains"/>
    <property type="match status" value="1"/>
</dbReference>
<dbReference type="InterPro" id="IPR046346">
    <property type="entry name" value="Aminoacid_DH-like_N_sf"/>
</dbReference>
<dbReference type="PANTHER" id="PTHR21089:SF1">
    <property type="entry name" value="BIFUNCTIONAL 3-DEHYDROQUINATE DEHYDRATASE_SHIKIMATE DEHYDROGENASE, CHLOROPLASTIC"/>
    <property type="match status" value="1"/>
</dbReference>
<comment type="caution">
    <text evidence="4">The sequence shown here is derived from an EMBL/GenBank/DDBJ whole genome shotgun (WGS) entry which is preliminary data.</text>
</comment>
<keyword evidence="2" id="KW-0028">Amino-acid biosynthesis</keyword>
<dbReference type="NCBIfam" id="NF001311">
    <property type="entry name" value="PRK00258.1-3"/>
    <property type="match status" value="1"/>
</dbReference>
<dbReference type="GO" id="GO:0009073">
    <property type="term" value="P:aromatic amino acid family biosynthetic process"/>
    <property type="evidence" value="ECO:0007669"/>
    <property type="project" value="UniProtKB-KW"/>
</dbReference>
<dbReference type="EMBL" id="ANPE02000094">
    <property type="protein sequence ID" value="EMY34912.1"/>
    <property type="molecule type" value="Genomic_DNA"/>
</dbReference>
<dbReference type="Gene3D" id="3.40.50.720">
    <property type="entry name" value="NAD(P)-binding Rossmann-like Domain"/>
    <property type="match status" value="1"/>
</dbReference>
<organism evidence="4 5">
    <name type="scientific">Arthrobacter crystallopoietes BAB-32</name>
    <dbReference type="NCBI Taxonomy" id="1246476"/>
    <lineage>
        <taxon>Bacteria</taxon>
        <taxon>Bacillati</taxon>
        <taxon>Actinomycetota</taxon>
        <taxon>Actinomycetes</taxon>
        <taxon>Micrococcales</taxon>
        <taxon>Micrococcaceae</taxon>
        <taxon>Crystallibacter</taxon>
    </lineage>
</organism>
<dbReference type="Gene3D" id="3.40.50.10860">
    <property type="entry name" value="Leucine Dehydrogenase, chain A, domain 1"/>
    <property type="match status" value="1"/>
</dbReference>
<evidence type="ECO:0000313" key="4">
    <source>
        <dbReference type="EMBL" id="EMY34912.1"/>
    </source>
</evidence>
<dbReference type="InterPro" id="IPR036291">
    <property type="entry name" value="NAD(P)-bd_dom_sf"/>
</dbReference>
<proteinExistence type="predicted"/>
<dbReference type="GO" id="GO:0009423">
    <property type="term" value="P:chorismate biosynthetic process"/>
    <property type="evidence" value="ECO:0007669"/>
    <property type="project" value="TreeGrafter"/>
</dbReference>
<name>N1V4B7_9MICC</name>
<dbReference type="GO" id="GO:0050661">
    <property type="term" value="F:NADP binding"/>
    <property type="evidence" value="ECO:0007669"/>
    <property type="project" value="TreeGrafter"/>
</dbReference>
<dbReference type="AlphaFoldDB" id="N1V4B7"/>
<dbReference type="GO" id="GO:0019632">
    <property type="term" value="P:shikimate metabolic process"/>
    <property type="evidence" value="ECO:0007669"/>
    <property type="project" value="TreeGrafter"/>
</dbReference>
<dbReference type="SUPFAM" id="SSF53223">
    <property type="entry name" value="Aminoacid dehydrogenase-like, N-terminal domain"/>
    <property type="match status" value="1"/>
</dbReference>